<dbReference type="FunFam" id="2.60.40.820:FF:000022">
    <property type="entry name" value="T-box transcription factor TBX2"/>
    <property type="match status" value="1"/>
</dbReference>
<dbReference type="GO" id="GO:0000785">
    <property type="term" value="C:chromatin"/>
    <property type="evidence" value="ECO:0007669"/>
    <property type="project" value="TreeGrafter"/>
</dbReference>
<dbReference type="STRING" id="407821.A0A087TL90"/>
<gene>
    <name evidence="8" type="ORF">X975_16526</name>
</gene>
<proteinExistence type="predicted"/>
<dbReference type="PROSITE" id="PS01283">
    <property type="entry name" value="TBOX_1"/>
    <property type="match status" value="1"/>
</dbReference>
<keyword evidence="9" id="KW-1185">Reference proteome</keyword>
<dbReference type="Gene3D" id="2.60.40.820">
    <property type="entry name" value="Transcription factor, T-box"/>
    <property type="match status" value="1"/>
</dbReference>
<dbReference type="SUPFAM" id="SSF49417">
    <property type="entry name" value="p53-like transcription factors"/>
    <property type="match status" value="1"/>
</dbReference>
<protein>
    <submittedName>
        <fullName evidence="8">T-box transcription factor TBX3</fullName>
    </submittedName>
</protein>
<evidence type="ECO:0000256" key="5">
    <source>
        <dbReference type="ARBA" id="ARBA00023242"/>
    </source>
</evidence>
<dbReference type="GO" id="GO:0001708">
    <property type="term" value="P:cell fate specification"/>
    <property type="evidence" value="ECO:0007669"/>
    <property type="project" value="TreeGrafter"/>
</dbReference>
<evidence type="ECO:0000313" key="8">
    <source>
        <dbReference type="EMBL" id="KFM65879.1"/>
    </source>
</evidence>
<sequence>MRFETSDLGMAYHPFLLPPLPPRHSDFSMNSILTPPHPYMPAAAFHSLPPPPLFPKPPLTAEDVLAPHLRPSLRALEPPEDDGVKDDPKVTLEAKDLWDQFHTFGTEMVITKSGRRMFPAFKVRVS</sequence>
<dbReference type="Pfam" id="PF00907">
    <property type="entry name" value="T-box"/>
    <property type="match status" value="1"/>
</dbReference>
<reference evidence="8 9" key="1">
    <citation type="submission" date="2013-11" db="EMBL/GenBank/DDBJ databases">
        <title>Genome sequencing of Stegodyphus mimosarum.</title>
        <authorList>
            <person name="Bechsgaard J."/>
        </authorList>
    </citation>
    <scope>NUCLEOTIDE SEQUENCE [LARGE SCALE GENOMIC DNA]</scope>
</reference>
<dbReference type="Proteomes" id="UP000054359">
    <property type="component" value="Unassembled WGS sequence"/>
</dbReference>
<dbReference type="OMA" id="ERLPHCC"/>
<evidence type="ECO:0000256" key="1">
    <source>
        <dbReference type="ARBA" id="ARBA00004123"/>
    </source>
</evidence>
<evidence type="ECO:0000259" key="7">
    <source>
        <dbReference type="PROSITE" id="PS50252"/>
    </source>
</evidence>
<evidence type="ECO:0000256" key="6">
    <source>
        <dbReference type="PROSITE-ProRule" id="PRU00201"/>
    </source>
</evidence>
<dbReference type="InterPro" id="IPR036960">
    <property type="entry name" value="T-box_sf"/>
</dbReference>
<evidence type="ECO:0000256" key="4">
    <source>
        <dbReference type="ARBA" id="ARBA00023163"/>
    </source>
</evidence>
<keyword evidence="4" id="KW-0804">Transcription</keyword>
<dbReference type="InterPro" id="IPR018186">
    <property type="entry name" value="TF_T-box_CS"/>
</dbReference>
<dbReference type="GO" id="GO:0000981">
    <property type="term" value="F:DNA-binding transcription factor activity, RNA polymerase II-specific"/>
    <property type="evidence" value="ECO:0007669"/>
    <property type="project" value="TreeGrafter"/>
</dbReference>
<dbReference type="PANTHER" id="PTHR11267:SF82">
    <property type="entry name" value="T-BOX TRANSCRIPTION FACTOR TBX2"/>
    <property type="match status" value="1"/>
</dbReference>
<evidence type="ECO:0000256" key="2">
    <source>
        <dbReference type="ARBA" id="ARBA00023015"/>
    </source>
</evidence>
<dbReference type="PANTHER" id="PTHR11267">
    <property type="entry name" value="T-BOX PROTEIN-RELATED"/>
    <property type="match status" value="1"/>
</dbReference>
<feature type="non-terminal residue" evidence="8">
    <location>
        <position position="126"/>
    </location>
</feature>
<dbReference type="OrthoDB" id="7442607at2759"/>
<keyword evidence="5 6" id="KW-0539">Nucleus</keyword>
<dbReference type="InterPro" id="IPR008967">
    <property type="entry name" value="p53-like_TF_DNA-bd_sf"/>
</dbReference>
<comment type="subcellular location">
    <subcellularLocation>
        <location evidence="1 6">Nucleus</location>
    </subcellularLocation>
</comment>
<evidence type="ECO:0000256" key="3">
    <source>
        <dbReference type="ARBA" id="ARBA00023125"/>
    </source>
</evidence>
<dbReference type="AlphaFoldDB" id="A0A087TL90"/>
<keyword evidence="3 6" id="KW-0238">DNA-binding</keyword>
<comment type="caution">
    <text evidence="6">Lacks conserved residue(s) required for the propagation of feature annotation.</text>
</comment>
<dbReference type="InterPro" id="IPR046360">
    <property type="entry name" value="T-box_DNA-bd"/>
</dbReference>
<accession>A0A087TL90</accession>
<name>A0A087TL90_STEMI</name>
<evidence type="ECO:0000313" key="9">
    <source>
        <dbReference type="Proteomes" id="UP000054359"/>
    </source>
</evidence>
<dbReference type="GO" id="GO:0045893">
    <property type="term" value="P:positive regulation of DNA-templated transcription"/>
    <property type="evidence" value="ECO:0007669"/>
    <property type="project" value="InterPro"/>
</dbReference>
<dbReference type="EMBL" id="KK115739">
    <property type="protein sequence ID" value="KFM65879.1"/>
    <property type="molecule type" value="Genomic_DNA"/>
</dbReference>
<dbReference type="GO" id="GO:0000978">
    <property type="term" value="F:RNA polymerase II cis-regulatory region sequence-specific DNA binding"/>
    <property type="evidence" value="ECO:0007669"/>
    <property type="project" value="InterPro"/>
</dbReference>
<dbReference type="InterPro" id="IPR001699">
    <property type="entry name" value="TF_T-box"/>
</dbReference>
<dbReference type="PROSITE" id="PS50252">
    <property type="entry name" value="TBOX_3"/>
    <property type="match status" value="1"/>
</dbReference>
<dbReference type="GO" id="GO:0005634">
    <property type="term" value="C:nucleus"/>
    <property type="evidence" value="ECO:0007669"/>
    <property type="project" value="UniProtKB-SubCell"/>
</dbReference>
<feature type="domain" description="T-box" evidence="7">
    <location>
        <begin position="92"/>
        <end position="126"/>
    </location>
</feature>
<organism evidence="8 9">
    <name type="scientific">Stegodyphus mimosarum</name>
    <name type="common">African social velvet spider</name>
    <dbReference type="NCBI Taxonomy" id="407821"/>
    <lineage>
        <taxon>Eukaryota</taxon>
        <taxon>Metazoa</taxon>
        <taxon>Ecdysozoa</taxon>
        <taxon>Arthropoda</taxon>
        <taxon>Chelicerata</taxon>
        <taxon>Arachnida</taxon>
        <taxon>Araneae</taxon>
        <taxon>Araneomorphae</taxon>
        <taxon>Entelegynae</taxon>
        <taxon>Eresoidea</taxon>
        <taxon>Eresidae</taxon>
        <taxon>Stegodyphus</taxon>
    </lineage>
</organism>
<keyword evidence="2" id="KW-0805">Transcription regulation</keyword>